<evidence type="ECO:0000313" key="2">
    <source>
        <dbReference type="EMBL" id="MBA0712608.1"/>
    </source>
</evidence>
<comment type="caution">
    <text evidence="2">The sequence shown here is derived from an EMBL/GenBank/DDBJ whole genome shotgun (WGS) entry which is preliminary data.</text>
</comment>
<reference evidence="2 3" key="1">
    <citation type="journal article" date="2019" name="Genome Biol. Evol.">
        <title>Insights into the evolution of the New World diploid cottons (Gossypium, subgenus Houzingenia) based on genome sequencing.</title>
        <authorList>
            <person name="Grover C.E."/>
            <person name="Arick M.A. 2nd"/>
            <person name="Thrash A."/>
            <person name="Conover J.L."/>
            <person name="Sanders W.S."/>
            <person name="Peterson D.G."/>
            <person name="Frelichowski J.E."/>
            <person name="Scheffler J.A."/>
            <person name="Scheffler B.E."/>
            <person name="Wendel J.F."/>
        </authorList>
    </citation>
    <scope>NUCLEOTIDE SEQUENCE [LARGE SCALE GENOMIC DNA]</scope>
    <source>
        <strain evidence="2">4</strain>
        <tissue evidence="2">Leaf</tissue>
    </source>
</reference>
<feature type="transmembrane region" description="Helical" evidence="1">
    <location>
        <begin position="77"/>
        <end position="97"/>
    </location>
</feature>
<feature type="non-terminal residue" evidence="2">
    <location>
        <position position="1"/>
    </location>
</feature>
<gene>
    <name evidence="2" type="ORF">Golax_011697</name>
</gene>
<proteinExistence type="predicted"/>
<evidence type="ECO:0000313" key="3">
    <source>
        <dbReference type="Proteomes" id="UP000593574"/>
    </source>
</evidence>
<keyword evidence="1" id="KW-0472">Membrane</keyword>
<dbReference type="Proteomes" id="UP000593574">
    <property type="component" value="Unassembled WGS sequence"/>
</dbReference>
<protein>
    <submittedName>
        <fullName evidence="2">Uncharacterized protein</fullName>
    </submittedName>
</protein>
<keyword evidence="1" id="KW-0812">Transmembrane</keyword>
<keyword evidence="3" id="KW-1185">Reference proteome</keyword>
<keyword evidence="1" id="KW-1133">Transmembrane helix</keyword>
<dbReference type="AlphaFoldDB" id="A0A7J8ZLC0"/>
<evidence type="ECO:0000256" key="1">
    <source>
        <dbReference type="SAM" id="Phobius"/>
    </source>
</evidence>
<accession>A0A7J8ZLC0</accession>
<name>A0A7J8ZLC0_9ROSI</name>
<organism evidence="2 3">
    <name type="scientific">Gossypium laxum</name>
    <dbReference type="NCBI Taxonomy" id="34288"/>
    <lineage>
        <taxon>Eukaryota</taxon>
        <taxon>Viridiplantae</taxon>
        <taxon>Streptophyta</taxon>
        <taxon>Embryophyta</taxon>
        <taxon>Tracheophyta</taxon>
        <taxon>Spermatophyta</taxon>
        <taxon>Magnoliopsida</taxon>
        <taxon>eudicotyledons</taxon>
        <taxon>Gunneridae</taxon>
        <taxon>Pentapetalae</taxon>
        <taxon>rosids</taxon>
        <taxon>malvids</taxon>
        <taxon>Malvales</taxon>
        <taxon>Malvaceae</taxon>
        <taxon>Malvoideae</taxon>
        <taxon>Gossypium</taxon>
    </lineage>
</organism>
<dbReference type="EMBL" id="JABEZV010000006">
    <property type="protein sequence ID" value="MBA0712608.1"/>
    <property type="molecule type" value="Genomic_DNA"/>
</dbReference>
<sequence length="118" mass="13880">EKKEWKQFLPCYGHCVGFLWKVFELFYQFDLNLWIGRINKECMAVMMTAYHEMGWRATIFGENEEGLYDRIGLGRKFLSILGVYLIISLSVMIGLIYGRKERSHVLSLLEAETYIVTL</sequence>